<name>A0ABD5DWP0_ACIBA</name>
<organism evidence="1">
    <name type="scientific">Acinetobacter baumannii</name>
    <dbReference type="NCBI Taxonomy" id="470"/>
    <lineage>
        <taxon>Bacteria</taxon>
        <taxon>Pseudomonadati</taxon>
        <taxon>Pseudomonadota</taxon>
        <taxon>Gammaproteobacteria</taxon>
        <taxon>Moraxellales</taxon>
        <taxon>Moraxellaceae</taxon>
        <taxon>Acinetobacter</taxon>
        <taxon>Acinetobacter calcoaceticus/baumannii complex</taxon>
    </lineage>
</organism>
<evidence type="ECO:0000313" key="1">
    <source>
        <dbReference type="EMBL" id="MDR8434172.1"/>
    </source>
</evidence>
<protein>
    <submittedName>
        <fullName evidence="1">Fimbria/pilus outer membrane usher protein</fullName>
    </submittedName>
</protein>
<accession>A0ABD5DWP0</accession>
<dbReference type="Pfam" id="PF00577">
    <property type="entry name" value="Usher"/>
    <property type="match status" value="1"/>
</dbReference>
<feature type="non-terminal residue" evidence="1">
    <location>
        <position position="1"/>
    </location>
</feature>
<proteinExistence type="predicted"/>
<comment type="caution">
    <text evidence="1">The sequence shown here is derived from an EMBL/GenBank/DDBJ whole genome shotgun (WGS) entry which is preliminary data.</text>
</comment>
<reference evidence="1" key="1">
    <citation type="submission" date="2019-07" db="EMBL/GenBank/DDBJ databases">
        <title>Biological characteristics of mucoid Acinetobacter baumannii from a general hospital in China.</title>
        <authorList>
            <person name="Hua X."/>
            <person name="Yu Y."/>
        </authorList>
    </citation>
    <scope>NUCLEOTIDE SEQUENCE</scope>
    <source>
        <strain evidence="1">N8</strain>
    </source>
</reference>
<dbReference type="InterPro" id="IPR000015">
    <property type="entry name" value="Fimb_usher"/>
</dbReference>
<feature type="non-terminal residue" evidence="1">
    <location>
        <position position="86"/>
    </location>
</feature>
<dbReference type="EMBL" id="VMAF01001125">
    <property type="protein sequence ID" value="MDR8434172.1"/>
    <property type="molecule type" value="Genomic_DNA"/>
</dbReference>
<dbReference type="AlphaFoldDB" id="A0ABD5DWP0"/>
<gene>
    <name evidence="1" type="ORF">FPK63_24375</name>
</gene>
<sequence>DEDESWLASAPQHYYTSWFYNKKHRFDISARQTLGKNSAFFLNFSQQNYWNSSGSDISLQAGFNSTIHNVNYGLYYQNTRSHFTHD</sequence>